<proteinExistence type="predicted"/>
<evidence type="ECO:0000313" key="5">
    <source>
        <dbReference type="Proteomes" id="UP001501414"/>
    </source>
</evidence>
<dbReference type="InterPro" id="IPR036890">
    <property type="entry name" value="HATPase_C_sf"/>
</dbReference>
<dbReference type="RefSeq" id="WP_344027330.1">
    <property type="nucleotide sequence ID" value="NZ_BAAAJK010000041.1"/>
</dbReference>
<keyword evidence="1" id="KW-0808">Transferase</keyword>
<dbReference type="Proteomes" id="UP001501414">
    <property type="component" value="Unassembled WGS sequence"/>
</dbReference>
<dbReference type="InterPro" id="IPR050267">
    <property type="entry name" value="Anti-sigma-factor_SerPK"/>
</dbReference>
<gene>
    <name evidence="4" type="ORF">GCM10009613_53130</name>
</gene>
<dbReference type="InterPro" id="IPR003594">
    <property type="entry name" value="HATPase_dom"/>
</dbReference>
<dbReference type="Gene3D" id="3.30.565.10">
    <property type="entry name" value="Histidine kinase-like ATPase, C-terminal domain"/>
    <property type="match status" value="1"/>
</dbReference>
<dbReference type="PANTHER" id="PTHR35526">
    <property type="entry name" value="ANTI-SIGMA-F FACTOR RSBW-RELATED"/>
    <property type="match status" value="1"/>
</dbReference>
<evidence type="ECO:0000313" key="4">
    <source>
        <dbReference type="EMBL" id="GAA1398652.1"/>
    </source>
</evidence>
<feature type="region of interest" description="Disordered" evidence="2">
    <location>
        <begin position="72"/>
        <end position="95"/>
    </location>
</feature>
<keyword evidence="1" id="KW-0418">Kinase</keyword>
<evidence type="ECO:0000256" key="2">
    <source>
        <dbReference type="SAM" id="MobiDB-lite"/>
    </source>
</evidence>
<dbReference type="Pfam" id="PF13581">
    <property type="entry name" value="HATPase_c_2"/>
    <property type="match status" value="1"/>
</dbReference>
<sequence length="139" mass="15125">MRDRSWRLRVAPAPSACRFARLELRRFLAPLLGETLVDDAVLVLHELVANGIDHAGTPMLLTARVRGGSVRLTVRDGSPVPGRERPLDPSAPRGRGLQIVGSVARDWGVRRHRRGKTTWAELGPADAPVTPQLHLVGPG</sequence>
<protein>
    <submittedName>
        <fullName evidence="4">ATP-binding protein</fullName>
    </submittedName>
</protein>
<keyword evidence="1" id="KW-0723">Serine/threonine-protein kinase</keyword>
<keyword evidence="4" id="KW-0067">ATP-binding</keyword>
<feature type="domain" description="Histidine kinase/HSP90-like ATPase" evidence="3">
    <location>
        <begin position="13"/>
        <end position="119"/>
    </location>
</feature>
<dbReference type="SUPFAM" id="SSF55874">
    <property type="entry name" value="ATPase domain of HSP90 chaperone/DNA topoisomerase II/histidine kinase"/>
    <property type="match status" value="1"/>
</dbReference>
<evidence type="ECO:0000259" key="3">
    <source>
        <dbReference type="Pfam" id="PF13581"/>
    </source>
</evidence>
<reference evidence="5" key="1">
    <citation type="journal article" date="2019" name="Int. J. Syst. Evol. Microbiol.">
        <title>The Global Catalogue of Microorganisms (GCM) 10K type strain sequencing project: providing services to taxonomists for standard genome sequencing and annotation.</title>
        <authorList>
            <consortium name="The Broad Institute Genomics Platform"/>
            <consortium name="The Broad Institute Genome Sequencing Center for Infectious Disease"/>
            <person name="Wu L."/>
            <person name="Ma J."/>
        </authorList>
    </citation>
    <scope>NUCLEOTIDE SEQUENCE [LARGE SCALE GENOMIC DNA]</scope>
    <source>
        <strain evidence="5">JCM 11896</strain>
    </source>
</reference>
<evidence type="ECO:0000256" key="1">
    <source>
        <dbReference type="ARBA" id="ARBA00022527"/>
    </source>
</evidence>
<name>A0ABP4IWE8_9PSEU</name>
<dbReference type="PANTHER" id="PTHR35526:SF3">
    <property type="entry name" value="ANTI-SIGMA-F FACTOR RSBW"/>
    <property type="match status" value="1"/>
</dbReference>
<organism evidence="4 5">
    <name type="scientific">Pseudonocardia kongjuensis</name>
    <dbReference type="NCBI Taxonomy" id="102227"/>
    <lineage>
        <taxon>Bacteria</taxon>
        <taxon>Bacillati</taxon>
        <taxon>Actinomycetota</taxon>
        <taxon>Actinomycetes</taxon>
        <taxon>Pseudonocardiales</taxon>
        <taxon>Pseudonocardiaceae</taxon>
        <taxon>Pseudonocardia</taxon>
    </lineage>
</organism>
<dbReference type="EMBL" id="BAAAJK010000041">
    <property type="protein sequence ID" value="GAA1398652.1"/>
    <property type="molecule type" value="Genomic_DNA"/>
</dbReference>
<keyword evidence="5" id="KW-1185">Reference proteome</keyword>
<dbReference type="CDD" id="cd16936">
    <property type="entry name" value="HATPase_RsbW-like"/>
    <property type="match status" value="1"/>
</dbReference>
<dbReference type="GO" id="GO:0005524">
    <property type="term" value="F:ATP binding"/>
    <property type="evidence" value="ECO:0007669"/>
    <property type="project" value="UniProtKB-KW"/>
</dbReference>
<comment type="caution">
    <text evidence="4">The sequence shown here is derived from an EMBL/GenBank/DDBJ whole genome shotgun (WGS) entry which is preliminary data.</text>
</comment>
<accession>A0ABP4IWE8</accession>
<keyword evidence="4" id="KW-0547">Nucleotide-binding</keyword>